<keyword evidence="1 3" id="KW-0808">Transferase</keyword>
<dbReference type="InterPro" id="IPR020916">
    <property type="entry name" value="Gln_gamma-glutamylTfrase_bac"/>
</dbReference>
<dbReference type="STRING" id="162209.IJ22_39650"/>
<gene>
    <name evidence="3" type="ORF">IJ22_39650</name>
</gene>
<protein>
    <submittedName>
        <fullName evidence="3">Protein-glutamine gamma-glutamyltransferase</fullName>
    </submittedName>
</protein>
<dbReference type="EMBL" id="CP013652">
    <property type="protein sequence ID" value="ALS24277.1"/>
    <property type="molecule type" value="Genomic_DNA"/>
</dbReference>
<dbReference type="RefSeq" id="WP_062409988.1">
    <property type="nucleotide sequence ID" value="NZ_CP013652.1"/>
</dbReference>
<dbReference type="GO" id="GO:0030435">
    <property type="term" value="P:sporulation resulting in formation of a cellular spore"/>
    <property type="evidence" value="ECO:0007669"/>
    <property type="project" value="UniProtKB-KW"/>
</dbReference>
<dbReference type="PATRIC" id="fig|162209.4.peg.4210"/>
<keyword evidence="2" id="KW-0749">Sporulation</keyword>
<evidence type="ECO:0000256" key="1">
    <source>
        <dbReference type="ARBA" id="ARBA00022679"/>
    </source>
</evidence>
<evidence type="ECO:0000313" key="3">
    <source>
        <dbReference type="EMBL" id="ALS24277.1"/>
    </source>
</evidence>
<evidence type="ECO:0000256" key="2">
    <source>
        <dbReference type="ARBA" id="ARBA00022969"/>
    </source>
</evidence>
<dbReference type="Pfam" id="PF20085">
    <property type="entry name" value="TGL"/>
    <property type="match status" value="1"/>
</dbReference>
<reference evidence="3 4" key="2">
    <citation type="journal article" date="2016" name="Genome Announc.">
        <title>Complete Genome Sequences of Two Interactive Moderate Thermophiles, Paenibacillus napthalenovorans 32O-Y and Paenibacillus sp. 32O-W.</title>
        <authorList>
            <person name="Butler R.R.III."/>
            <person name="Wang J."/>
            <person name="Stark B.C."/>
            <person name="Pombert J.F."/>
        </authorList>
    </citation>
    <scope>NUCLEOTIDE SEQUENCE [LARGE SCALE GENOMIC DNA]</scope>
    <source>
        <strain evidence="3 4">32O-Y</strain>
    </source>
</reference>
<dbReference type="Proteomes" id="UP000061660">
    <property type="component" value="Chromosome"/>
</dbReference>
<organism evidence="3 4">
    <name type="scientific">Paenibacillus naphthalenovorans</name>
    <dbReference type="NCBI Taxonomy" id="162209"/>
    <lineage>
        <taxon>Bacteria</taxon>
        <taxon>Bacillati</taxon>
        <taxon>Bacillota</taxon>
        <taxon>Bacilli</taxon>
        <taxon>Bacillales</taxon>
        <taxon>Paenibacillaceae</taxon>
        <taxon>Paenibacillus</taxon>
    </lineage>
</organism>
<reference evidence="4" key="1">
    <citation type="submission" date="2015-12" db="EMBL/GenBank/DDBJ databases">
        <title>Complete genome sequences of two moderately thermophilic Paenibacillus species.</title>
        <authorList>
            <person name="Butler R.III."/>
            <person name="Wang J."/>
            <person name="Stark B.C."/>
            <person name="Pombert J.-F."/>
        </authorList>
    </citation>
    <scope>NUCLEOTIDE SEQUENCE [LARGE SCALE GENOMIC DNA]</scope>
    <source>
        <strain evidence="4">32O-Y</strain>
    </source>
</reference>
<dbReference type="HAMAP" id="MF_00727">
    <property type="entry name" value="Tgl"/>
    <property type="match status" value="1"/>
</dbReference>
<name>A0A0U2W9W6_9BACL</name>
<accession>A0A0U2W9W6</accession>
<keyword evidence="4" id="KW-1185">Reference proteome</keyword>
<dbReference type="KEGG" id="pnp:IJ22_39650"/>
<dbReference type="GO" id="GO:0003810">
    <property type="term" value="F:protein-glutamine gamma-glutamyltransferase activity"/>
    <property type="evidence" value="ECO:0007669"/>
    <property type="project" value="InterPro"/>
</dbReference>
<sequence length="277" mass="31428">MIIIAGGSVPVDLYGMTPLEREIAEQKIRSGTPFHYESMKSLRFELKLREAIVDSSVAMQRSGAVFRSFKKSFCNEAYWIRTENGAFQQRPFVRPADAIRDIYVNGHLYGFECATAVIIVLYKAVLETIGTAAFDRLFANLYLYSWHHDSDLRLITVYGKRLAFPGDIVYFKNPDVDPEMIHWQGENAVKLNGDLYFGHGIGIMNAEGIISRLNRYRKPGSTVSAYLLDEATYPNFFYLQQAASFRDFTEEISMVSSIDDTECIIARIGCRTGIYAV</sequence>
<evidence type="ECO:0000313" key="4">
    <source>
        <dbReference type="Proteomes" id="UP000061660"/>
    </source>
</evidence>
<proteinExistence type="inferred from homology"/>
<dbReference type="NCBIfam" id="NF002869">
    <property type="entry name" value="PRK03187.1"/>
    <property type="match status" value="1"/>
</dbReference>
<dbReference type="AlphaFoldDB" id="A0A0U2W9W6"/>